<dbReference type="AlphaFoldDB" id="A0A5E4SB68"/>
<evidence type="ECO:0000256" key="3">
    <source>
        <dbReference type="ARBA" id="ARBA00023163"/>
    </source>
</evidence>
<evidence type="ECO:0000259" key="5">
    <source>
        <dbReference type="PROSITE" id="PS51078"/>
    </source>
</evidence>
<evidence type="ECO:0000256" key="1">
    <source>
        <dbReference type="ARBA" id="ARBA00023015"/>
    </source>
</evidence>
<dbReference type="InterPro" id="IPR029016">
    <property type="entry name" value="GAF-like_dom_sf"/>
</dbReference>
<dbReference type="GO" id="GO:0045892">
    <property type="term" value="P:negative regulation of DNA-templated transcription"/>
    <property type="evidence" value="ECO:0007669"/>
    <property type="project" value="TreeGrafter"/>
</dbReference>
<keyword evidence="7" id="KW-1185">Reference proteome</keyword>
<reference evidence="6 7" key="1">
    <citation type="submission" date="2019-08" db="EMBL/GenBank/DDBJ databases">
        <authorList>
            <person name="Peeters C."/>
        </authorList>
    </citation>
    <scope>NUCLEOTIDE SEQUENCE [LARGE SCALE GENOMIC DNA]</scope>
    <source>
        <strain evidence="6 7">LMG 31109</strain>
    </source>
</reference>
<dbReference type="GO" id="GO:0003700">
    <property type="term" value="F:DNA-binding transcription factor activity"/>
    <property type="evidence" value="ECO:0007669"/>
    <property type="project" value="TreeGrafter"/>
</dbReference>
<protein>
    <submittedName>
        <fullName evidence="6">IclR family transcriptional regulator</fullName>
    </submittedName>
</protein>
<evidence type="ECO:0000313" key="7">
    <source>
        <dbReference type="Proteomes" id="UP000367825"/>
    </source>
</evidence>
<dbReference type="PROSITE" id="PS51077">
    <property type="entry name" value="HTH_ICLR"/>
    <property type="match status" value="1"/>
</dbReference>
<keyword evidence="2" id="KW-0238">DNA-binding</keyword>
<dbReference type="Proteomes" id="UP000367825">
    <property type="component" value="Unassembled WGS sequence"/>
</dbReference>
<organism evidence="6 7">
    <name type="scientific">Pandoraea nosoerga</name>
    <dbReference type="NCBI Taxonomy" id="2508296"/>
    <lineage>
        <taxon>Bacteria</taxon>
        <taxon>Pseudomonadati</taxon>
        <taxon>Pseudomonadota</taxon>
        <taxon>Betaproteobacteria</taxon>
        <taxon>Burkholderiales</taxon>
        <taxon>Burkholderiaceae</taxon>
        <taxon>Pandoraea</taxon>
    </lineage>
</organism>
<dbReference type="PANTHER" id="PTHR30136">
    <property type="entry name" value="HELIX-TURN-HELIX TRANSCRIPTIONAL REGULATOR, ICLR FAMILY"/>
    <property type="match status" value="1"/>
</dbReference>
<dbReference type="Pfam" id="PF09339">
    <property type="entry name" value="HTH_IclR"/>
    <property type="match status" value="1"/>
</dbReference>
<sequence length="302" mass="32370">MGDDAFADQCFPLLMSDLASVMVNRLFIPAFLMQTIITNSNVHQADVLDDTKSAGLRALRRGLDVLAAIIEAGDTGLRVAEIGRRCQLERATIYRILQTLGEAGYIELSGRYRYVAGETVRQWRAENVLTQSVIASKLEPVLEHVSAISGDAAFAVVREGRMSSCIARRIGSYPVQVLAVDVGTRQPLGAGAAGLALLAALPDHEAQAVIAQHGDTLSSYGGLNCETLRLLVKASRERGWSVVGNHAAKGALGVGVAVCNRRGYPIAAISVAAPTDRMSRQRQAFIVDAIRSALRSVGEMWD</sequence>
<dbReference type="Pfam" id="PF01614">
    <property type="entry name" value="IclR_C"/>
    <property type="match status" value="1"/>
</dbReference>
<keyword evidence="3" id="KW-0804">Transcription</keyword>
<dbReference type="SUPFAM" id="SSF46785">
    <property type="entry name" value="Winged helix' DNA-binding domain"/>
    <property type="match status" value="1"/>
</dbReference>
<dbReference type="InterPro" id="IPR005471">
    <property type="entry name" value="Tscrpt_reg_IclR_N"/>
</dbReference>
<dbReference type="PANTHER" id="PTHR30136:SF39">
    <property type="entry name" value="TRANSCRIPTIONAL REGULATORY PROTEIN"/>
    <property type="match status" value="1"/>
</dbReference>
<dbReference type="GO" id="GO:0003677">
    <property type="term" value="F:DNA binding"/>
    <property type="evidence" value="ECO:0007669"/>
    <property type="project" value="UniProtKB-KW"/>
</dbReference>
<dbReference type="InterPro" id="IPR050707">
    <property type="entry name" value="HTH_MetabolicPath_Reg"/>
</dbReference>
<name>A0A5E4SB68_9BURK</name>
<dbReference type="SMART" id="SM00346">
    <property type="entry name" value="HTH_ICLR"/>
    <property type="match status" value="1"/>
</dbReference>
<gene>
    <name evidence="6" type="ORF">PNO31109_00653</name>
</gene>
<evidence type="ECO:0000256" key="2">
    <source>
        <dbReference type="ARBA" id="ARBA00023125"/>
    </source>
</evidence>
<dbReference type="InterPro" id="IPR036388">
    <property type="entry name" value="WH-like_DNA-bd_sf"/>
</dbReference>
<dbReference type="InterPro" id="IPR014757">
    <property type="entry name" value="Tscrpt_reg_IclR_C"/>
</dbReference>
<feature type="domain" description="HTH iclR-type" evidence="4">
    <location>
        <begin position="56"/>
        <end position="118"/>
    </location>
</feature>
<dbReference type="InterPro" id="IPR036390">
    <property type="entry name" value="WH_DNA-bd_sf"/>
</dbReference>
<dbReference type="EMBL" id="CABPSC010000002">
    <property type="protein sequence ID" value="VVD72565.1"/>
    <property type="molecule type" value="Genomic_DNA"/>
</dbReference>
<feature type="domain" description="IclR-ED" evidence="5">
    <location>
        <begin position="121"/>
        <end position="302"/>
    </location>
</feature>
<dbReference type="Gene3D" id="1.10.10.10">
    <property type="entry name" value="Winged helix-like DNA-binding domain superfamily/Winged helix DNA-binding domain"/>
    <property type="match status" value="1"/>
</dbReference>
<dbReference type="PROSITE" id="PS51078">
    <property type="entry name" value="ICLR_ED"/>
    <property type="match status" value="1"/>
</dbReference>
<proteinExistence type="predicted"/>
<dbReference type="SUPFAM" id="SSF55781">
    <property type="entry name" value="GAF domain-like"/>
    <property type="match status" value="1"/>
</dbReference>
<accession>A0A5E4SB68</accession>
<evidence type="ECO:0000313" key="6">
    <source>
        <dbReference type="EMBL" id="VVD72565.1"/>
    </source>
</evidence>
<evidence type="ECO:0000259" key="4">
    <source>
        <dbReference type="PROSITE" id="PS51077"/>
    </source>
</evidence>
<dbReference type="Gene3D" id="3.30.450.40">
    <property type="match status" value="1"/>
</dbReference>
<keyword evidence="1" id="KW-0805">Transcription regulation</keyword>